<dbReference type="InterPro" id="IPR016035">
    <property type="entry name" value="Acyl_Trfase/lysoPLipase"/>
</dbReference>
<evidence type="ECO:0000313" key="7">
    <source>
        <dbReference type="Proteomes" id="UP001595556"/>
    </source>
</evidence>
<gene>
    <name evidence="6" type="ORF">ACFOEN_06390</name>
</gene>
<accession>A0ABV7H3D9</accession>
<organism evidence="6 7">
    <name type="scientific">Piscinibacterium candidicorallinum</name>
    <dbReference type="NCBI Taxonomy" id="1793872"/>
    <lineage>
        <taxon>Bacteria</taxon>
        <taxon>Pseudomonadati</taxon>
        <taxon>Pseudomonadota</taxon>
        <taxon>Betaproteobacteria</taxon>
        <taxon>Burkholderiales</taxon>
        <taxon>Piscinibacterium</taxon>
    </lineage>
</organism>
<dbReference type="PANTHER" id="PTHR14226:SF57">
    <property type="entry name" value="BLR7027 PROTEIN"/>
    <property type="match status" value="1"/>
</dbReference>
<comment type="caution">
    <text evidence="4">Lacks conserved residue(s) required for the propagation of feature annotation.</text>
</comment>
<protein>
    <submittedName>
        <fullName evidence="6">Patatin-like phospholipase family protein</fullName>
    </submittedName>
</protein>
<proteinExistence type="predicted"/>
<dbReference type="Gene3D" id="3.40.1090.10">
    <property type="entry name" value="Cytosolic phospholipase A2 catalytic domain"/>
    <property type="match status" value="2"/>
</dbReference>
<evidence type="ECO:0000256" key="4">
    <source>
        <dbReference type="PROSITE-ProRule" id="PRU01161"/>
    </source>
</evidence>
<evidence type="ECO:0000256" key="3">
    <source>
        <dbReference type="ARBA" id="ARBA00023098"/>
    </source>
</evidence>
<dbReference type="PANTHER" id="PTHR14226">
    <property type="entry name" value="NEUROPATHY TARGET ESTERASE/SWISS CHEESE D.MELANOGASTER"/>
    <property type="match status" value="1"/>
</dbReference>
<keyword evidence="2 4" id="KW-0442">Lipid degradation</keyword>
<name>A0ABV7H3D9_9BURK</name>
<evidence type="ECO:0000256" key="2">
    <source>
        <dbReference type="ARBA" id="ARBA00022963"/>
    </source>
</evidence>
<feature type="active site" description="Nucleophile" evidence="4">
    <location>
        <position position="38"/>
    </location>
</feature>
<dbReference type="SUPFAM" id="SSF52151">
    <property type="entry name" value="FabD/lysophospholipase-like"/>
    <property type="match status" value="1"/>
</dbReference>
<feature type="domain" description="PNPLA" evidence="5">
    <location>
        <begin position="1"/>
        <end position="228"/>
    </location>
</feature>
<feature type="short sequence motif" description="GXSXG" evidence="4">
    <location>
        <begin position="36"/>
        <end position="40"/>
    </location>
</feature>
<evidence type="ECO:0000259" key="5">
    <source>
        <dbReference type="PROSITE" id="PS51635"/>
    </source>
</evidence>
<comment type="caution">
    <text evidence="6">The sequence shown here is derived from an EMBL/GenBank/DDBJ whole genome shotgun (WGS) entry which is preliminary data.</text>
</comment>
<dbReference type="RefSeq" id="WP_377302141.1">
    <property type="nucleotide sequence ID" value="NZ_CP180191.1"/>
</dbReference>
<evidence type="ECO:0000313" key="6">
    <source>
        <dbReference type="EMBL" id="MFC3147268.1"/>
    </source>
</evidence>
<keyword evidence="3 4" id="KW-0443">Lipid metabolism</keyword>
<keyword evidence="1 4" id="KW-0378">Hydrolase</keyword>
<dbReference type="Proteomes" id="UP001595556">
    <property type="component" value="Unassembled WGS sequence"/>
</dbReference>
<dbReference type="EMBL" id="JBHRTI010000003">
    <property type="protein sequence ID" value="MFC3147268.1"/>
    <property type="molecule type" value="Genomic_DNA"/>
</dbReference>
<keyword evidence="7" id="KW-1185">Reference proteome</keyword>
<feature type="active site" description="Proton acceptor" evidence="4">
    <location>
        <position position="215"/>
    </location>
</feature>
<dbReference type="InterPro" id="IPR050301">
    <property type="entry name" value="NTE"/>
</dbReference>
<reference evidence="7" key="1">
    <citation type="journal article" date="2019" name="Int. J. Syst. Evol. Microbiol.">
        <title>The Global Catalogue of Microorganisms (GCM) 10K type strain sequencing project: providing services to taxonomists for standard genome sequencing and annotation.</title>
        <authorList>
            <consortium name="The Broad Institute Genomics Platform"/>
            <consortium name="The Broad Institute Genome Sequencing Center for Infectious Disease"/>
            <person name="Wu L."/>
            <person name="Ma J."/>
        </authorList>
    </citation>
    <scope>NUCLEOTIDE SEQUENCE [LARGE SCALE GENOMIC DNA]</scope>
    <source>
        <strain evidence="7">KCTC 52168</strain>
    </source>
</reference>
<sequence length="413" mass="45113">MAGGGPLGAIYEIGALAALAESLDGVDFNDLDIYVGVSAGSFIAAGLANGITPAQMCAAFIESDNPKAAAAAGSLHRSEIFDPALLLRPAFKEYWQRMMALPPLLAGAAWNYALRPSSVMASFERLGRAIPTGVFSGSGIDRYLAKLFSREGRTNQFKHLRKPLRLVATDLDSGEAVTFGAPGHDEVPISQAVQASAALPGLFPPVEINGRAYVDGALRKTLHASVALKHGVDLLLCLNPLVPFNADAYFPPSGLAARQQHKDLPDQSPVVAGGLPTVLSQTFRSIIHSRMEVGMERYRLQYPDSDIVLFEPDHSDPEIFFTNLFSYSQRRRLCEYAYQHTRSELYRRRHEVTPMLQRHGVHLKLDVLTDPKRTLVSGARPPLENLTLAGQAAARLSETLDDLDRWLKSMQRG</sequence>
<dbReference type="PROSITE" id="PS51635">
    <property type="entry name" value="PNPLA"/>
    <property type="match status" value="1"/>
</dbReference>
<feature type="short sequence motif" description="DGA/G" evidence="4">
    <location>
        <begin position="215"/>
        <end position="217"/>
    </location>
</feature>
<dbReference type="Pfam" id="PF01734">
    <property type="entry name" value="Patatin"/>
    <property type="match status" value="1"/>
</dbReference>
<evidence type="ECO:0000256" key="1">
    <source>
        <dbReference type="ARBA" id="ARBA00022801"/>
    </source>
</evidence>
<dbReference type="InterPro" id="IPR002641">
    <property type="entry name" value="PNPLA_dom"/>
</dbReference>